<proteinExistence type="predicted"/>
<dbReference type="RefSeq" id="WP_194845875.1">
    <property type="nucleotide sequence ID" value="NZ_CP075585.1"/>
</dbReference>
<keyword evidence="1" id="KW-0732">Signal</keyword>
<protein>
    <submittedName>
        <fullName evidence="2">Uncharacterized protein</fullName>
    </submittedName>
</protein>
<dbReference type="Proteomes" id="UP000822862">
    <property type="component" value="Chromosome"/>
</dbReference>
<accession>A0ABX8YY98</accession>
<name>A0ABX8YY98_9BACT</name>
<keyword evidence="3" id="KW-1185">Reference proteome</keyword>
<evidence type="ECO:0000256" key="1">
    <source>
        <dbReference type="SAM" id="SignalP"/>
    </source>
</evidence>
<organism evidence="2 3">
    <name type="scientific">Candidatus Rhabdochlamydia porcellionis</name>
    <dbReference type="NCBI Taxonomy" id="225148"/>
    <lineage>
        <taxon>Bacteria</taxon>
        <taxon>Pseudomonadati</taxon>
        <taxon>Chlamydiota</taxon>
        <taxon>Chlamydiia</taxon>
        <taxon>Parachlamydiales</taxon>
        <taxon>Candidatus Rhabdochlamydiaceae</taxon>
        <taxon>Candidatus Rhabdochlamydia</taxon>
    </lineage>
</organism>
<evidence type="ECO:0000313" key="2">
    <source>
        <dbReference type="EMBL" id="QZA58167.1"/>
    </source>
</evidence>
<sequence>MKKYLMLTWIVACLSVFAEATINSKDEKTSSEDIKVVNFYDLAQDELIEVMQGLHPDKVIEFLANTTLPISYYLKGNWINLVQDEEKGGTVEVKQTFYVRCTDKELLFSSDLSKWKPLLEFITGKILISLNVQDKQTSVEIKAEANRI</sequence>
<evidence type="ECO:0000313" key="3">
    <source>
        <dbReference type="Proteomes" id="UP000822862"/>
    </source>
</evidence>
<dbReference type="EMBL" id="CP075585">
    <property type="protein sequence ID" value="QZA58167.1"/>
    <property type="molecule type" value="Genomic_DNA"/>
</dbReference>
<reference evidence="2 3" key="1">
    <citation type="submission" date="2021-05" db="EMBL/GenBank/DDBJ databases">
        <title>Ecology and evolution of chlamydial symbionts of arthropods.</title>
        <authorList>
            <person name="Halter T."/>
            <person name="Sixt B.S."/>
            <person name="Toenshoff E.R."/>
            <person name="Koestlbacher S."/>
            <person name="Schulz F."/>
            <person name="Kostanjsek R."/>
            <person name="Collingro A."/>
            <person name="Hendrickx F."/>
            <person name="Horn M."/>
        </authorList>
    </citation>
    <scope>NUCLEOTIDE SEQUENCE [LARGE SCALE GENOMIC DNA]</scope>
    <source>
        <strain evidence="2 3">15C</strain>
    </source>
</reference>
<gene>
    <name evidence="2" type="ORF">RHAB15C_0000037</name>
</gene>
<feature type="chain" id="PRO_5046209316" evidence="1">
    <location>
        <begin position="21"/>
        <end position="148"/>
    </location>
</feature>
<feature type="signal peptide" evidence="1">
    <location>
        <begin position="1"/>
        <end position="20"/>
    </location>
</feature>